<accession>A0A4R5FUY4</accession>
<sequence>MLALLPLPGFVSSDVFDPLEGFVPPAGCAVAAACVAPYGRAPTDGRPPPAGFVSPDDWEPSGGCDEPPDAWDPADGAEEPLDGCDEPPVALEPPGPEDSPGPEDPPGPEDSPDSEDPPDPEEAPDPVDPLGPGEPLGFGGEPVSGVFLPGAGGIGRRMAVVRSGPGSAVLPAVLPAVLSAVGSPVVSAASASLSSDVPEPSPGGSNVSFGMIPVASGSKGTSESSLSPRASGEPVVPGVVTPSLSRCLALTIMRSWTTPE</sequence>
<dbReference type="EMBL" id="SMLD01000014">
    <property type="protein sequence ID" value="TDE57435.1"/>
    <property type="molecule type" value="Genomic_DNA"/>
</dbReference>
<keyword evidence="3" id="KW-1185">Reference proteome</keyword>
<evidence type="ECO:0000256" key="1">
    <source>
        <dbReference type="SAM" id="MobiDB-lite"/>
    </source>
</evidence>
<dbReference type="AlphaFoldDB" id="A0A4R5FUY4"/>
<protein>
    <submittedName>
        <fullName evidence="2">Uncharacterized protein</fullName>
    </submittedName>
</protein>
<name>A0A4R5FUY4_9ACTN</name>
<dbReference type="RefSeq" id="WP_132629253.1">
    <property type="nucleotide sequence ID" value="NZ_SMLD01000014.1"/>
</dbReference>
<feature type="compositionally biased region" description="Acidic residues" evidence="1">
    <location>
        <begin position="106"/>
        <end position="125"/>
    </location>
</feature>
<feature type="compositionally biased region" description="Low complexity" evidence="1">
    <location>
        <begin position="216"/>
        <end position="227"/>
    </location>
</feature>
<feature type="compositionally biased region" description="Pro residues" evidence="1">
    <location>
        <begin position="90"/>
        <end position="105"/>
    </location>
</feature>
<comment type="caution">
    <text evidence="2">The sequence shown here is derived from an EMBL/GenBank/DDBJ whole genome shotgun (WGS) entry which is preliminary data.</text>
</comment>
<evidence type="ECO:0000313" key="2">
    <source>
        <dbReference type="EMBL" id="TDE57435.1"/>
    </source>
</evidence>
<organism evidence="2 3">
    <name type="scientific">Nonomuraea mesophila</name>
    <dbReference type="NCBI Taxonomy" id="2530382"/>
    <lineage>
        <taxon>Bacteria</taxon>
        <taxon>Bacillati</taxon>
        <taxon>Actinomycetota</taxon>
        <taxon>Actinomycetes</taxon>
        <taxon>Streptosporangiales</taxon>
        <taxon>Streptosporangiaceae</taxon>
        <taxon>Nonomuraea</taxon>
    </lineage>
</organism>
<feature type="region of interest" description="Disordered" evidence="1">
    <location>
        <begin position="41"/>
        <end position="144"/>
    </location>
</feature>
<feature type="region of interest" description="Disordered" evidence="1">
    <location>
        <begin position="192"/>
        <end position="235"/>
    </location>
</feature>
<dbReference type="Proteomes" id="UP000295136">
    <property type="component" value="Unassembled WGS sequence"/>
</dbReference>
<evidence type="ECO:0000313" key="3">
    <source>
        <dbReference type="Proteomes" id="UP000295136"/>
    </source>
</evidence>
<proteinExistence type="predicted"/>
<reference evidence="2 3" key="1">
    <citation type="submission" date="2019-03" db="EMBL/GenBank/DDBJ databases">
        <title>Draft genome sequences of novel Actinobacteria.</title>
        <authorList>
            <person name="Sahin N."/>
            <person name="Ay H."/>
            <person name="Saygin H."/>
        </authorList>
    </citation>
    <scope>NUCLEOTIDE SEQUENCE [LARGE SCALE GENOMIC DNA]</scope>
    <source>
        <strain evidence="2 3">6K102</strain>
    </source>
</reference>
<feature type="compositionally biased region" description="Acidic residues" evidence="1">
    <location>
        <begin position="75"/>
        <end position="85"/>
    </location>
</feature>
<gene>
    <name evidence="2" type="ORF">E1295_08385</name>
</gene>